<protein>
    <submittedName>
        <fullName evidence="5">Ribose transport system substrate-binding protein</fullName>
    </submittedName>
</protein>
<dbReference type="Pfam" id="PF13407">
    <property type="entry name" value="Peripla_BP_4"/>
    <property type="match status" value="1"/>
</dbReference>
<comment type="subcellular location">
    <subcellularLocation>
        <location evidence="1">Cell envelope</location>
    </subcellularLocation>
</comment>
<accession>A0A4V3HCY4</accession>
<dbReference type="Gene3D" id="3.40.50.2300">
    <property type="match status" value="2"/>
</dbReference>
<proteinExistence type="inferred from homology"/>
<dbReference type="OrthoDB" id="9813037at2"/>
<dbReference type="AlphaFoldDB" id="A0A4V3HCY4"/>
<dbReference type="InterPro" id="IPR025997">
    <property type="entry name" value="SBP_2_dom"/>
</dbReference>
<dbReference type="RefSeq" id="WP_134196625.1">
    <property type="nucleotide sequence ID" value="NZ_JBHLUW010000019.1"/>
</dbReference>
<reference evidence="5 6" key="1">
    <citation type="submission" date="2019-03" db="EMBL/GenBank/DDBJ databases">
        <title>Genomic Encyclopedia of Type Strains, Phase III (KMG-III): the genomes of soil and plant-associated and newly described type strains.</title>
        <authorList>
            <person name="Whitman W."/>
        </authorList>
    </citation>
    <scope>NUCLEOTIDE SEQUENCE [LARGE SCALE GENOMIC DNA]</scope>
    <source>
        <strain evidence="5 6">LMG 29544</strain>
    </source>
</reference>
<dbReference type="GO" id="GO:0030246">
    <property type="term" value="F:carbohydrate binding"/>
    <property type="evidence" value="ECO:0007669"/>
    <property type="project" value="UniProtKB-ARBA"/>
</dbReference>
<dbReference type="InterPro" id="IPR028082">
    <property type="entry name" value="Peripla_BP_I"/>
</dbReference>
<evidence type="ECO:0000313" key="6">
    <source>
        <dbReference type="Proteomes" id="UP000295509"/>
    </source>
</evidence>
<dbReference type="EMBL" id="SORE01000029">
    <property type="protein sequence ID" value="TDY38924.1"/>
    <property type="molecule type" value="Genomic_DNA"/>
</dbReference>
<comment type="caution">
    <text evidence="5">The sequence shown here is derived from an EMBL/GenBank/DDBJ whole genome shotgun (WGS) entry which is preliminary data.</text>
</comment>
<feature type="domain" description="Periplasmic binding protein" evidence="4">
    <location>
        <begin position="82"/>
        <end position="342"/>
    </location>
</feature>
<organism evidence="5 6">
    <name type="scientific">Paraburkholderia rhizosphaerae</name>
    <dbReference type="NCBI Taxonomy" id="480658"/>
    <lineage>
        <taxon>Bacteria</taxon>
        <taxon>Pseudomonadati</taxon>
        <taxon>Pseudomonadota</taxon>
        <taxon>Betaproteobacteria</taxon>
        <taxon>Burkholderiales</taxon>
        <taxon>Burkholderiaceae</taxon>
        <taxon>Paraburkholderia</taxon>
    </lineage>
</organism>
<dbReference type="CDD" id="cd01536">
    <property type="entry name" value="PBP1_ABC_sugar_binding-like"/>
    <property type="match status" value="1"/>
</dbReference>
<dbReference type="PANTHER" id="PTHR46847:SF1">
    <property type="entry name" value="D-ALLOSE-BINDING PERIPLASMIC PROTEIN-RELATED"/>
    <property type="match status" value="1"/>
</dbReference>
<sequence length="381" mass="39361">MAWNTGRSDRWTTLGAPMGAMLLCAAAVLSGCSKSESPSSTSTAASDAVASPAAVANAAPAASGGDSSGGGANAGGAGKTKIGFSVSTLNNAFFVGLKLGVEEGSKTQGFVLVQTNANGDAQQQVNDAVNLLSQGVSALVLNPIDSKAIIPAVQKANQMGVPVFTLDRGSDGGKVTSFVASDNVALGATGAKWIADQLKERYGSPKGNVVDLIGLVGTTAATDREKGFSDEIAKYPDIKVVARQEGGFDQEKSLNAMTNILQKFPQIDAVFGANDDNTVGAEKAIDNAGRYKPLGDKEHILVIGADGTAQALSAIRAGKQDATISQNPIQMAAKSLSFISDYEAKKQVPENYAWPTLLIDKSNIDSDEVKKYGLWSLQVSQ</sequence>
<comment type="similarity">
    <text evidence="2">Belongs to the bacterial solute-binding protein 2 family.</text>
</comment>
<evidence type="ECO:0000259" key="4">
    <source>
        <dbReference type="Pfam" id="PF13407"/>
    </source>
</evidence>
<evidence type="ECO:0000256" key="1">
    <source>
        <dbReference type="ARBA" id="ARBA00004196"/>
    </source>
</evidence>
<dbReference type="PROSITE" id="PS51257">
    <property type="entry name" value="PROKAR_LIPOPROTEIN"/>
    <property type="match status" value="1"/>
</dbReference>
<gene>
    <name evidence="5" type="ORF">BX592_12940</name>
</gene>
<evidence type="ECO:0000256" key="3">
    <source>
        <dbReference type="ARBA" id="ARBA00022729"/>
    </source>
</evidence>
<dbReference type="SUPFAM" id="SSF53822">
    <property type="entry name" value="Periplasmic binding protein-like I"/>
    <property type="match status" value="1"/>
</dbReference>
<name>A0A4V3HCY4_9BURK</name>
<evidence type="ECO:0000313" key="5">
    <source>
        <dbReference type="EMBL" id="TDY38924.1"/>
    </source>
</evidence>
<dbReference type="GO" id="GO:0030313">
    <property type="term" value="C:cell envelope"/>
    <property type="evidence" value="ECO:0007669"/>
    <property type="project" value="UniProtKB-SubCell"/>
</dbReference>
<keyword evidence="6" id="KW-1185">Reference proteome</keyword>
<keyword evidence="3" id="KW-0732">Signal</keyword>
<dbReference type="PANTHER" id="PTHR46847">
    <property type="entry name" value="D-ALLOSE-BINDING PERIPLASMIC PROTEIN-RELATED"/>
    <property type="match status" value="1"/>
</dbReference>
<evidence type="ECO:0000256" key="2">
    <source>
        <dbReference type="ARBA" id="ARBA00007639"/>
    </source>
</evidence>
<dbReference type="Proteomes" id="UP000295509">
    <property type="component" value="Unassembled WGS sequence"/>
</dbReference>